<dbReference type="GO" id="GO:0006581">
    <property type="term" value="P:acetylcholine catabolic process"/>
    <property type="evidence" value="ECO:0007669"/>
    <property type="project" value="TreeGrafter"/>
</dbReference>
<evidence type="ECO:0000256" key="1">
    <source>
        <dbReference type="ARBA" id="ARBA00005964"/>
    </source>
</evidence>
<dbReference type="SUPFAM" id="SSF53474">
    <property type="entry name" value="alpha/beta-Hydrolases"/>
    <property type="match status" value="1"/>
</dbReference>
<sequence>MLFSLHIPELIISFILICFYEPVLVKCADPIVSISTGQIKGVQKTVQGVKLNVFYNIPYAEPPIGDNRFRKPIPITKKSNEVYKAVRNSRVCYSMPAKYLAITSPFKVNETEDCLILNIWSPADLSSDQLKPVLVYIHGGAFILDGARDPRISDGELLSALGDFVVVLVRYRLGVFGCLFTNSDEAPGNLPLEDQALALEWISDNIKYFGGDPSRITLSGESAGSISVALQFMRQKNRPLFQQMILQSGATKTSLNEDIGAALIRSGKISKFLGCSPDESINHLSKPEILSCLRSATPESLMEAYMSEETEHSSVHGAPRCLVDTGEFSQADADRRLLSGSFPSGFPILVTTLVDEGSVILAHMRYDKSKGFREALKTTVNRLHSSEAVKLTDETYFSGLLDNLNSFDAEKATVHALGDLFIRCPSIWFAEKTMDTNTVYTLEYTYASPIFSSMEPQLIFNSNFGPRHGLDLLYVFGTPLLLKKKVTEEDVIQTEQIISIWKQFVHSGKLNWSPYIRQSHTGKILPHQLEVNPTKQINSTKFDERYFHCEIWKQIVYGNDF</sequence>
<dbReference type="KEGG" id="tut:107364849"/>
<dbReference type="InterPro" id="IPR050654">
    <property type="entry name" value="AChE-related_enzymes"/>
</dbReference>
<dbReference type="PANTHER" id="PTHR43918">
    <property type="entry name" value="ACETYLCHOLINESTERASE"/>
    <property type="match status" value="1"/>
</dbReference>
<feature type="signal peptide" evidence="5">
    <location>
        <begin position="1"/>
        <end position="27"/>
    </location>
</feature>
<dbReference type="PROSITE" id="PS00122">
    <property type="entry name" value="CARBOXYLESTERASE_B_1"/>
    <property type="match status" value="1"/>
</dbReference>
<dbReference type="GO" id="GO:0003990">
    <property type="term" value="F:acetylcholinesterase activity"/>
    <property type="evidence" value="ECO:0007669"/>
    <property type="project" value="TreeGrafter"/>
</dbReference>
<dbReference type="Pfam" id="PF00135">
    <property type="entry name" value="COesterase"/>
    <property type="match status" value="1"/>
</dbReference>
<dbReference type="InterPro" id="IPR002018">
    <property type="entry name" value="CarbesteraseB"/>
</dbReference>
<protein>
    <recommendedName>
        <fullName evidence="5">Carboxylic ester hydrolase</fullName>
        <ecNumber evidence="5">3.1.1.-</ecNumber>
    </recommendedName>
</protein>
<gene>
    <name evidence="7" type="primary">107364849</name>
</gene>
<dbReference type="InterPro" id="IPR029058">
    <property type="entry name" value="AB_hydrolase_fold"/>
</dbReference>
<dbReference type="GO" id="GO:0005615">
    <property type="term" value="C:extracellular space"/>
    <property type="evidence" value="ECO:0007669"/>
    <property type="project" value="TreeGrafter"/>
</dbReference>
<dbReference type="OrthoDB" id="6846267at2759"/>
<dbReference type="HOGENOM" id="CLU_006586_13_0_1"/>
<reference evidence="8" key="1">
    <citation type="submission" date="2011-08" db="EMBL/GenBank/DDBJ databases">
        <authorList>
            <person name="Rombauts S."/>
        </authorList>
    </citation>
    <scope>NUCLEOTIDE SEQUENCE</scope>
    <source>
        <strain evidence="8">London</strain>
    </source>
</reference>
<dbReference type="EnsemblMetazoa" id="tetur01g16180.1">
    <property type="protein sequence ID" value="tetur01g16180.1"/>
    <property type="gene ID" value="tetur01g16180"/>
</dbReference>
<feature type="domain" description="Carboxylesterase type B" evidence="6">
    <location>
        <begin position="29"/>
        <end position="515"/>
    </location>
</feature>
<dbReference type="GO" id="GO:0005886">
    <property type="term" value="C:plasma membrane"/>
    <property type="evidence" value="ECO:0007669"/>
    <property type="project" value="TreeGrafter"/>
</dbReference>
<keyword evidence="2" id="KW-0719">Serine esterase</keyword>
<keyword evidence="4" id="KW-0325">Glycoprotein</keyword>
<organism evidence="7 8">
    <name type="scientific">Tetranychus urticae</name>
    <name type="common">Two-spotted spider mite</name>
    <dbReference type="NCBI Taxonomy" id="32264"/>
    <lineage>
        <taxon>Eukaryota</taxon>
        <taxon>Metazoa</taxon>
        <taxon>Ecdysozoa</taxon>
        <taxon>Arthropoda</taxon>
        <taxon>Chelicerata</taxon>
        <taxon>Arachnida</taxon>
        <taxon>Acari</taxon>
        <taxon>Acariformes</taxon>
        <taxon>Trombidiformes</taxon>
        <taxon>Prostigmata</taxon>
        <taxon>Eleutherengona</taxon>
        <taxon>Raphignathae</taxon>
        <taxon>Tetranychoidea</taxon>
        <taxon>Tetranychidae</taxon>
        <taxon>Tetranychus</taxon>
    </lineage>
</organism>
<keyword evidence="3 5" id="KW-0378">Hydrolase</keyword>
<evidence type="ECO:0000313" key="8">
    <source>
        <dbReference type="Proteomes" id="UP000015104"/>
    </source>
</evidence>
<name>T1JU14_TETUR</name>
<comment type="similarity">
    <text evidence="1 5">Belongs to the type-B carboxylesterase/lipase family.</text>
</comment>
<keyword evidence="5" id="KW-0732">Signal</keyword>
<dbReference type="Proteomes" id="UP000015104">
    <property type="component" value="Unassembled WGS sequence"/>
</dbReference>
<dbReference type="AlphaFoldDB" id="T1JU14"/>
<evidence type="ECO:0000256" key="3">
    <source>
        <dbReference type="ARBA" id="ARBA00022801"/>
    </source>
</evidence>
<dbReference type="ESTHER" id="tetur-t1ju14">
    <property type="family name" value="Cholinesterase-like"/>
</dbReference>
<accession>T1JU14</accession>
<feature type="chain" id="PRO_5005147078" description="Carboxylic ester hydrolase" evidence="5">
    <location>
        <begin position="28"/>
        <end position="561"/>
    </location>
</feature>
<evidence type="ECO:0000256" key="2">
    <source>
        <dbReference type="ARBA" id="ARBA00022487"/>
    </source>
</evidence>
<dbReference type="eggNOG" id="KOG4389">
    <property type="taxonomic scope" value="Eukaryota"/>
</dbReference>
<dbReference type="InterPro" id="IPR019826">
    <property type="entry name" value="Carboxylesterase_B_AS"/>
</dbReference>
<dbReference type="OMA" id="YTNAIQD"/>
<evidence type="ECO:0000256" key="5">
    <source>
        <dbReference type="RuleBase" id="RU361235"/>
    </source>
</evidence>
<dbReference type="EC" id="3.1.1.-" evidence="5"/>
<evidence type="ECO:0000259" key="6">
    <source>
        <dbReference type="Pfam" id="PF00135"/>
    </source>
</evidence>
<evidence type="ECO:0000313" key="7">
    <source>
        <dbReference type="EnsemblMetazoa" id="tetur01g16180.1"/>
    </source>
</evidence>
<dbReference type="PANTHER" id="PTHR43918:SF4">
    <property type="entry name" value="CARBOXYLIC ESTER HYDROLASE"/>
    <property type="match status" value="1"/>
</dbReference>
<dbReference type="GO" id="GO:0019695">
    <property type="term" value="P:choline metabolic process"/>
    <property type="evidence" value="ECO:0007669"/>
    <property type="project" value="TreeGrafter"/>
</dbReference>
<keyword evidence="8" id="KW-1185">Reference proteome</keyword>
<dbReference type="EMBL" id="CAEY01000486">
    <property type="status" value="NOT_ANNOTATED_CDS"/>
    <property type="molecule type" value="Genomic_DNA"/>
</dbReference>
<evidence type="ECO:0000256" key="4">
    <source>
        <dbReference type="ARBA" id="ARBA00023180"/>
    </source>
</evidence>
<dbReference type="STRING" id="32264.T1JU14"/>
<reference evidence="7" key="2">
    <citation type="submission" date="2015-06" db="UniProtKB">
        <authorList>
            <consortium name="EnsemblMetazoa"/>
        </authorList>
    </citation>
    <scope>IDENTIFICATION</scope>
</reference>
<proteinExistence type="inferred from homology"/>
<dbReference type="Gene3D" id="3.40.50.1820">
    <property type="entry name" value="alpha/beta hydrolase"/>
    <property type="match status" value="1"/>
</dbReference>